<protein>
    <recommendedName>
        <fullName evidence="1">YcaO domain-containing protein</fullName>
    </recommendedName>
</protein>
<dbReference type="PANTHER" id="PTHR37809:SF1">
    <property type="entry name" value="RIBOSOMAL PROTEIN S12 METHYLTHIOTRANSFERASE ACCESSORY FACTOR YCAO"/>
    <property type="match status" value="1"/>
</dbReference>
<name>A0A223KVV7_9BACI</name>
<dbReference type="STRING" id="1314751.GCA_001591425_03049"/>
<dbReference type="KEGG" id="bcoh:BC6307_20695"/>
<gene>
    <name evidence="2" type="ORF">BC6307_20695</name>
</gene>
<dbReference type="RefSeq" id="WP_066417939.1">
    <property type="nucleotide sequence ID" value="NZ_CP018866.1"/>
</dbReference>
<dbReference type="PANTHER" id="PTHR37809">
    <property type="entry name" value="RIBOSOMAL PROTEIN S12 METHYLTHIOTRANSFERASE ACCESSORY FACTOR YCAO"/>
    <property type="match status" value="1"/>
</dbReference>
<dbReference type="Gene3D" id="3.30.40.250">
    <property type="match status" value="1"/>
</dbReference>
<proteinExistence type="predicted"/>
<dbReference type="InterPro" id="IPR022291">
    <property type="entry name" value="Bacteriocin_synth_cyclodeHase"/>
</dbReference>
<keyword evidence="3" id="KW-1185">Reference proteome</keyword>
<dbReference type="InterPro" id="IPR003776">
    <property type="entry name" value="YcaO-like_dom"/>
</dbReference>
<dbReference type="NCBIfam" id="TIGR03882">
    <property type="entry name" value="cyclo_dehyd_2"/>
    <property type="match status" value="1"/>
</dbReference>
<organism evidence="2 3">
    <name type="scientific">Sutcliffiella cohnii</name>
    <dbReference type="NCBI Taxonomy" id="33932"/>
    <lineage>
        <taxon>Bacteria</taxon>
        <taxon>Bacillati</taxon>
        <taxon>Bacillota</taxon>
        <taxon>Bacilli</taxon>
        <taxon>Bacillales</taxon>
        <taxon>Bacillaceae</taxon>
        <taxon>Sutcliffiella</taxon>
    </lineage>
</organism>
<dbReference type="NCBIfam" id="TIGR03604">
    <property type="entry name" value="TOMM_cyclo_SagD"/>
    <property type="match status" value="1"/>
</dbReference>
<dbReference type="AlphaFoldDB" id="A0A223KVV7"/>
<evidence type="ECO:0000259" key="1">
    <source>
        <dbReference type="PROSITE" id="PS51664"/>
    </source>
</evidence>
<accession>A0A223KVV7</accession>
<evidence type="ECO:0000313" key="3">
    <source>
        <dbReference type="Proteomes" id="UP000215224"/>
    </source>
</evidence>
<dbReference type="NCBIfam" id="TIGR00702">
    <property type="entry name" value="YcaO-type kinase domain"/>
    <property type="match status" value="1"/>
</dbReference>
<dbReference type="Pfam" id="PF02624">
    <property type="entry name" value="YcaO"/>
    <property type="match status" value="1"/>
</dbReference>
<evidence type="ECO:0000313" key="2">
    <source>
        <dbReference type="EMBL" id="AST93514.1"/>
    </source>
</evidence>
<dbReference type="PROSITE" id="PS51664">
    <property type="entry name" value="YCAO"/>
    <property type="match status" value="1"/>
</dbReference>
<dbReference type="Gene3D" id="3.40.50.720">
    <property type="entry name" value="NAD(P)-binding Rossmann-like Domain"/>
    <property type="match status" value="1"/>
</dbReference>
<dbReference type="Gene3D" id="3.30.160.660">
    <property type="match status" value="1"/>
</dbReference>
<dbReference type="Gene3D" id="3.30.1330.230">
    <property type="match status" value="1"/>
</dbReference>
<dbReference type="EMBL" id="CP018866">
    <property type="protein sequence ID" value="AST93514.1"/>
    <property type="molecule type" value="Genomic_DNA"/>
</dbReference>
<feature type="domain" description="YcaO" evidence="1">
    <location>
        <begin position="261"/>
        <end position="651"/>
    </location>
</feature>
<dbReference type="Proteomes" id="UP000215224">
    <property type="component" value="Chromosome"/>
</dbReference>
<reference evidence="2 3" key="1">
    <citation type="submission" date="2016-12" db="EMBL/GenBank/DDBJ databases">
        <title>The whole genome sequencing and assembly of Bacillus cohnii DSM 6307T strain.</title>
        <authorList>
            <person name="Lee Y.-J."/>
            <person name="Yi H."/>
            <person name="Bahn Y.-S."/>
            <person name="Kim J.F."/>
            <person name="Lee D.-W."/>
        </authorList>
    </citation>
    <scope>NUCLEOTIDE SEQUENCE [LARGE SCALE GENOMIC DNA]</scope>
    <source>
        <strain evidence="2 3">DSM 6307</strain>
    </source>
</reference>
<sequence>MKVFVLNRQTQLQNVWQRLHTSLPIQIEVVDSYKEVTERSLIVGLYDFFDSSYEKEVVSHCREYNISYMRANLLFETAIVGPLYSGKTSSCIDCFYERVSVNQPEESIVLYRDYNYVETSKGSSLWKDQFLEFVCQEVLAWVNLSVSGRLAFIENKVIVINDDKKSIHEHPVYKHEYCPSCGELPEDSEELATIHFVRREKPSRTIHRLKTDLDPEPFKKKMVDLKTGKTKHSYFEVESKYVPMVGTENYIESDKNEGAFGRTFDFKSSEVSAYLEGLERYSNVYNRKSNSTIFASYNEVKEFAIDPHELTLHDEKLMNEHFRLHQYSEDMKFHWVWGYSLKKKKPILIPEQMVFYKDEMVRDKSRRFVYETSNGCALGSTIEEAVLYGLFEVIERDNFLVSWYNRLQLVEIDIDDLGEDFRILNEVIKADGYEVKFFDTTMELGVPTVWALMVNTNADAVVKTYSAAGCHFNPEKALMSAFIEVVSSVPVYNKVFGEEHLVQRKNTIFEDGDKATEFQDHVLLYSHPDALERLDFLTNTKEKKTLKELHPEWYETNAFKSWDLTEDLETLLHRMYEHYDDVYVVDITGDFIKSFDLSCVKVLVPGMLTMTFGHQHRRLDMDRILNGPVIANRLQQPIEEKNINPFPHPFP</sequence>
<dbReference type="InterPro" id="IPR027624">
    <property type="entry name" value="TOMM_cyclo_SagD"/>
</dbReference>